<reference evidence="2" key="1">
    <citation type="submission" date="2014-11" db="EMBL/GenBank/DDBJ databases">
        <authorList>
            <person name="Otto D Thomas"/>
            <person name="Naeem Raeece"/>
        </authorList>
    </citation>
    <scope>NUCLEOTIDE SEQUENCE</scope>
</reference>
<name>A0A0G4G5C5_9ALVE</name>
<proteinExistence type="predicted"/>
<dbReference type="EMBL" id="CDMZ01000905">
    <property type="protein sequence ID" value="CEM23749.1"/>
    <property type="molecule type" value="Genomic_DNA"/>
</dbReference>
<gene>
    <name evidence="2" type="ORF">Cvel_20357</name>
</gene>
<evidence type="ECO:0000256" key="1">
    <source>
        <dbReference type="SAM" id="MobiDB-lite"/>
    </source>
</evidence>
<sequence>MSATTGSLRTVRNVWLAIGGVGAFAYFNNWANLSSRHPYLKDTIFILQQDPSLKDRLGRRWEVTPKSFSMDNHTRRARTRVTIKGERGTVNLFVSARLETLRLEDPAEDGGVKKDFWYYLEQPWKLKKKIGMVLGFAPEKRDRYRLTRDATEEEEEEEDVGKVKARRRWIPQLKIPRLDLSGLYSRVKERLGWGFVILSQTGEEEETEGDKEGSLERLEDKLRGAWRRVGGEEESRPFLPDGSRVQNKEKDAATAEASTPPGQKKQADAADEDEEGESEEEEEEQENLFDDDEDAEERWTVESVFATLPEERERRETPLALWGDPKSHPDYQVLFSKRAGQMTAEPQKVRKYGLATAAVLALFAAPSTLRMLKQIQQGGHSKTLARQFALRSPAVRERLGGGRVSVVESKGDETPTYINATLRLQSDFGGTGRLDFGAQRVSTQANFNVFKASLTVNRQTFDMQKKAQTELAQPSGFIRRLQTIRGFNHASTERT</sequence>
<dbReference type="VEuPathDB" id="CryptoDB:Cvel_20357"/>
<protein>
    <submittedName>
        <fullName evidence="2">Uncharacterized protein</fullName>
    </submittedName>
</protein>
<dbReference type="AlphaFoldDB" id="A0A0G4G5C5"/>
<accession>A0A0G4G5C5</accession>
<organism evidence="2">
    <name type="scientific">Chromera velia CCMP2878</name>
    <dbReference type="NCBI Taxonomy" id="1169474"/>
    <lineage>
        <taxon>Eukaryota</taxon>
        <taxon>Sar</taxon>
        <taxon>Alveolata</taxon>
        <taxon>Colpodellida</taxon>
        <taxon>Chromeraceae</taxon>
        <taxon>Chromera</taxon>
    </lineage>
</organism>
<evidence type="ECO:0000313" key="2">
    <source>
        <dbReference type="EMBL" id="CEM23749.1"/>
    </source>
</evidence>
<feature type="compositionally biased region" description="Acidic residues" evidence="1">
    <location>
        <begin position="269"/>
        <end position="296"/>
    </location>
</feature>
<feature type="region of interest" description="Disordered" evidence="1">
    <location>
        <begin position="229"/>
        <end position="296"/>
    </location>
</feature>